<name>A0ABP6NTF2_9ACTN</name>
<evidence type="ECO:0000313" key="2">
    <source>
        <dbReference type="EMBL" id="GAA3157801.1"/>
    </source>
</evidence>
<dbReference type="Pfam" id="PF13338">
    <property type="entry name" value="AbiEi_4"/>
    <property type="match status" value="1"/>
</dbReference>
<dbReference type="InterPro" id="IPR025159">
    <property type="entry name" value="AbiEi_N"/>
</dbReference>
<comment type="caution">
    <text evidence="2">The sequence shown here is derived from an EMBL/GenBank/DDBJ whole genome shotgun (WGS) entry which is preliminary data.</text>
</comment>
<organism evidence="2 3">
    <name type="scientific">Blastococcus jejuensis</name>
    <dbReference type="NCBI Taxonomy" id="351224"/>
    <lineage>
        <taxon>Bacteria</taxon>
        <taxon>Bacillati</taxon>
        <taxon>Actinomycetota</taxon>
        <taxon>Actinomycetes</taxon>
        <taxon>Geodermatophilales</taxon>
        <taxon>Geodermatophilaceae</taxon>
        <taxon>Blastococcus</taxon>
    </lineage>
</organism>
<evidence type="ECO:0000259" key="1">
    <source>
        <dbReference type="Pfam" id="PF13338"/>
    </source>
</evidence>
<dbReference type="RefSeq" id="WP_344687071.1">
    <property type="nucleotide sequence ID" value="NZ_BAAAVV010000001.1"/>
</dbReference>
<feature type="domain" description="AbiEi antitoxin N-terminal" evidence="1">
    <location>
        <begin position="10"/>
        <end position="49"/>
    </location>
</feature>
<dbReference type="Proteomes" id="UP001499924">
    <property type="component" value="Unassembled WGS sequence"/>
</dbReference>
<accession>A0ABP6NTF2</accession>
<protein>
    <submittedName>
        <fullName evidence="2">DUF559 domain-containing protein</fullName>
    </submittedName>
</protein>
<dbReference type="EMBL" id="BAAAVV010000001">
    <property type="protein sequence ID" value="GAA3157801.1"/>
    <property type="molecule type" value="Genomic_DNA"/>
</dbReference>
<keyword evidence="3" id="KW-1185">Reference proteome</keyword>
<gene>
    <name evidence="2" type="ORF">GCM10010531_06470</name>
</gene>
<proteinExistence type="predicted"/>
<sequence>MHPLLRAAGERRLGLFTAAEAHHAGYGRPEIRSLLRSGRWVRLRRGIYTTAANLARHEREGRRHQIDCLAVLIALDRPTAALSHRTAARLWGLPGRWSQAANIRLIDPAHGRAGQGFSVTRAPLDPAEVSVRGPFRLTTVARTLVDVAREEPLEAAVVAMDAALLTERVTRPQLADGLARARHWRGGPGAARAVELSDGRAESPLETRGRLRIVGAGLPAPELQVEIRAFGRLVGVVDAWFEEAAVAVEFDGRVKYSDPWRNRSPERVLWEEKLREDELRALDIRVVRVVDGDLDGGWPRVEGRLGGLLAVPGPAVRRFTATPRVRGIARAG</sequence>
<reference evidence="3" key="1">
    <citation type="journal article" date="2019" name="Int. J. Syst. Evol. Microbiol.">
        <title>The Global Catalogue of Microorganisms (GCM) 10K type strain sequencing project: providing services to taxonomists for standard genome sequencing and annotation.</title>
        <authorList>
            <consortium name="The Broad Institute Genomics Platform"/>
            <consortium name="The Broad Institute Genome Sequencing Center for Infectious Disease"/>
            <person name="Wu L."/>
            <person name="Ma J."/>
        </authorList>
    </citation>
    <scope>NUCLEOTIDE SEQUENCE [LARGE SCALE GENOMIC DNA]</scope>
    <source>
        <strain evidence="3">JCM 15614</strain>
    </source>
</reference>
<evidence type="ECO:0000313" key="3">
    <source>
        <dbReference type="Proteomes" id="UP001499924"/>
    </source>
</evidence>